<accession>A0A158PS66</accession>
<name>A0A158PS66_BRUPA</name>
<organism evidence="3">
    <name type="scientific">Brugia pahangi</name>
    <name type="common">Filarial nematode worm</name>
    <dbReference type="NCBI Taxonomy" id="6280"/>
    <lineage>
        <taxon>Eukaryota</taxon>
        <taxon>Metazoa</taxon>
        <taxon>Ecdysozoa</taxon>
        <taxon>Nematoda</taxon>
        <taxon>Chromadorea</taxon>
        <taxon>Rhabditida</taxon>
        <taxon>Spirurina</taxon>
        <taxon>Spiruromorpha</taxon>
        <taxon>Filarioidea</taxon>
        <taxon>Onchocercidae</taxon>
        <taxon>Brugia</taxon>
    </lineage>
</organism>
<dbReference type="Proteomes" id="UP000278627">
    <property type="component" value="Unassembled WGS sequence"/>
</dbReference>
<sequence>MGRQGVIQVIKQEIMEEISGSHCFQGNSDKTFPKKEEMDAVSSAVISTTAVNSISSSTQLLSFKDCSLHHKQPFDESLQLHDAARKALLASFRQTSSRQPEESVLRRMDPADDLQLMCTKKCIPCHRCGSSMKFFMRRVKYLNTVKEYPAYRCMKKKCQTFRSPRTLARECNMLLRQGFGDGRFMSVAPTTNATRQLKEAFPDHFNKQEMDGLQGFPTTLRDDFDVFSNNSTLLANSTANSIIREKEAWYALRNAKQSLDILAQTDGGLSLRLHRIISEIHALATQFKEIPKKEKSINTALECNSGMVGTDGMHEMDDEGYDSMRRSTANDLMTLTVGGDSRSSFDTELKSETSSVDSCIMMKMPSSTSALSPSVIPVQPLRWINISRHSPSFSVKMVDSSGSASRQAVDERKHIVTGEQGTTVYESFLSCPSANANSSLESTTVSRVNTTASSPLLPNIMYDQPSTSYNYSTVTANSIVESNCQVSTNDNNERTPKNEPIPIYIRPSELCFDDVTDSGEILSEFFVPSSTANFQSSKSTTTNDTTLTTSVMSTGQNTTIPIVTFAQLWNFNEQYDHKETNPLSSQATSATICPL</sequence>
<proteinExistence type="predicted"/>
<evidence type="ECO:0000313" key="3">
    <source>
        <dbReference type="WBParaSite" id="BPAG_0001227801-mRNA-1"/>
    </source>
</evidence>
<gene>
    <name evidence="1" type="ORF">BPAG_LOCUS12240</name>
</gene>
<dbReference type="WBParaSite" id="BPAG_0001227801-mRNA-1">
    <property type="protein sequence ID" value="BPAG_0001227801-mRNA-1"/>
    <property type="gene ID" value="BPAG_0001227801"/>
</dbReference>
<reference evidence="3" key="1">
    <citation type="submission" date="2016-04" db="UniProtKB">
        <authorList>
            <consortium name="WormBaseParasite"/>
        </authorList>
    </citation>
    <scope>IDENTIFICATION</scope>
</reference>
<evidence type="ECO:0000313" key="1">
    <source>
        <dbReference type="EMBL" id="VDN93426.1"/>
    </source>
</evidence>
<evidence type="ECO:0000313" key="2">
    <source>
        <dbReference type="Proteomes" id="UP000278627"/>
    </source>
</evidence>
<reference evidence="1 2" key="2">
    <citation type="submission" date="2018-11" db="EMBL/GenBank/DDBJ databases">
        <authorList>
            <consortium name="Pathogen Informatics"/>
        </authorList>
    </citation>
    <scope>NUCLEOTIDE SEQUENCE [LARGE SCALE GENOMIC DNA]</scope>
</reference>
<dbReference type="AlphaFoldDB" id="A0A158PS66"/>
<protein>
    <submittedName>
        <fullName evidence="3">DM domain-containing protein</fullName>
    </submittedName>
</protein>
<dbReference type="EMBL" id="UZAD01013277">
    <property type="protein sequence ID" value="VDN93426.1"/>
    <property type="molecule type" value="Genomic_DNA"/>
</dbReference>
<keyword evidence="2" id="KW-1185">Reference proteome</keyword>